<evidence type="ECO:0000259" key="8">
    <source>
        <dbReference type="PROSITE" id="PS50991"/>
    </source>
</evidence>
<dbReference type="InterPro" id="IPR050073">
    <property type="entry name" value="2-IPM_HCS-like"/>
</dbReference>
<dbReference type="InterPro" id="IPR013709">
    <property type="entry name" value="2-isopropylmalate_synth_dimer"/>
</dbReference>
<feature type="domain" description="Pyruvate carboxyltransferase" evidence="8">
    <location>
        <begin position="69"/>
        <end position="349"/>
    </location>
</feature>
<dbReference type="Proteomes" id="UP000515151">
    <property type="component" value="Chromosome 5"/>
</dbReference>
<keyword evidence="5 7" id="KW-0808">Transferase</keyword>
<dbReference type="Gene3D" id="3.30.160.270">
    <property type="match status" value="1"/>
</dbReference>
<dbReference type="InterPro" id="IPR036230">
    <property type="entry name" value="LeuA_allosteric_dom_sf"/>
</dbReference>
<dbReference type="PANTHER" id="PTHR10277">
    <property type="entry name" value="HOMOCITRATE SYNTHASE-RELATED"/>
    <property type="match status" value="1"/>
</dbReference>
<dbReference type="PROSITE" id="PS00815">
    <property type="entry name" value="AIPM_HOMOCIT_SYNTH_1"/>
    <property type="match status" value="1"/>
</dbReference>
<gene>
    <name evidence="10" type="primary">LOC116207334</name>
</gene>
<dbReference type="GO" id="GO:0010177">
    <property type="term" value="F:methylthioalkylmalate synthase activity"/>
    <property type="evidence" value="ECO:0007669"/>
    <property type="project" value="UniProtKB-ARBA"/>
</dbReference>
<evidence type="ECO:0000256" key="7">
    <source>
        <dbReference type="RuleBase" id="RU003523"/>
    </source>
</evidence>
<keyword evidence="4" id="KW-0028">Amino-acid biosynthesis</keyword>
<protein>
    <submittedName>
        <fullName evidence="10">2-isopropylmalate synthase 2, chloroplastic-like</fullName>
    </submittedName>
</protein>
<dbReference type="SUPFAM" id="SSF110921">
    <property type="entry name" value="2-isopropylmalate synthase LeuA, allosteric (dimerisation) domain"/>
    <property type="match status" value="1"/>
</dbReference>
<evidence type="ECO:0000256" key="1">
    <source>
        <dbReference type="ARBA" id="ARBA00000064"/>
    </source>
</evidence>
<dbReference type="InterPro" id="IPR002034">
    <property type="entry name" value="AIPM/Hcit_synth_CS"/>
</dbReference>
<comment type="pathway">
    <text evidence="2">Amino-acid biosynthesis; L-leucine biosynthesis; L-leucine from 3-methyl-2-oxobutanoate: step 1/4.</text>
</comment>
<dbReference type="AlphaFoldDB" id="A0A6P8DNU5"/>
<evidence type="ECO:0000256" key="4">
    <source>
        <dbReference type="ARBA" id="ARBA00022605"/>
    </source>
</evidence>
<dbReference type="Pfam" id="PF08502">
    <property type="entry name" value="LeuA_dimer"/>
    <property type="match status" value="1"/>
</dbReference>
<dbReference type="FunFam" id="3.20.20.70:FF:000010">
    <property type="entry name" value="2-isopropylmalate synthase"/>
    <property type="match status" value="1"/>
</dbReference>
<evidence type="ECO:0000256" key="3">
    <source>
        <dbReference type="ARBA" id="ARBA00022430"/>
    </source>
</evidence>
<reference evidence="9" key="1">
    <citation type="journal article" date="2020" name="Plant Biotechnol. J.">
        <title>The pomegranate (Punica granatum L.) draft genome dissects genetic divergence between soft- and hard-seeded cultivars.</title>
        <authorList>
            <person name="Luo X."/>
            <person name="Li H."/>
            <person name="Wu Z."/>
            <person name="Yao W."/>
            <person name="Zhao P."/>
            <person name="Cao D."/>
            <person name="Yu H."/>
            <person name="Li K."/>
            <person name="Poudel K."/>
            <person name="Zhao D."/>
            <person name="Zhang F."/>
            <person name="Xia X."/>
            <person name="Chen L."/>
            <person name="Wang Q."/>
            <person name="Jing D."/>
            <person name="Cao S."/>
        </authorList>
    </citation>
    <scope>NUCLEOTIDE SEQUENCE [LARGE SCALE GENOMIC DNA]</scope>
    <source>
        <strain evidence="9">cv. Tunisia</strain>
    </source>
</reference>
<dbReference type="SUPFAM" id="SSF51569">
    <property type="entry name" value="Aldolase"/>
    <property type="match status" value="1"/>
</dbReference>
<keyword evidence="3" id="KW-0432">Leucine biosynthesis</keyword>
<keyword evidence="6" id="KW-0100">Branched-chain amino acid biosynthesis</keyword>
<dbReference type="RefSeq" id="XP_031396099.1">
    <property type="nucleotide sequence ID" value="XM_031540239.1"/>
</dbReference>
<dbReference type="PROSITE" id="PS50991">
    <property type="entry name" value="PYR_CT"/>
    <property type="match status" value="1"/>
</dbReference>
<dbReference type="InterPro" id="IPR054691">
    <property type="entry name" value="LeuA/HCS_post-cat"/>
</dbReference>
<dbReference type="GeneID" id="116207334"/>
<evidence type="ECO:0000313" key="10">
    <source>
        <dbReference type="RefSeq" id="XP_031396099.1"/>
    </source>
</evidence>
<name>A0A6P8DNU5_PUNGR</name>
<sequence>METVLQTTSHLHAPRTVCGQIHPICLIGPNLRQLVIQSTRSPAAIRCCSLSSRAQTEYVPNHIPDPNYIRVLDTTLRDGEQAAGATMTSNQKLEIARQLARLRVDIIEAGYPAASEEDSKIVQRIAREVGNGNYGPRRDSEEDDGYVPVICALARCTENDVRVAWEAVRHARRRRIHVFIGSSKIHMKEKLRKSETDVIEIAGKMIRFARSLGCEDIEFSPEDSGRSNKELLYKILGEAIKAGATTVNIPDTVGGSLHRGFRKLIRDIRTNTDGTENVIISIHCHNDRGLALANTLEGVYEGARQVEVTVNGIGERAGNAALEEFVMVLRGPGEHPQDIYTGINQLQIDTASKMVEEYSGLYLQPHKPIVGSNAYSHASGIHQDGMLKNKGTYEIFSPEEIGRQRSNQAGIELGRLSGSAGLKSVVNKIGFNLDDEQFENVFKSFKEIAKQKKKITELDVRTLVLDEIFKSAEIWKLRDVEVSCGAPGNSMASLKLIDADGIEHTACCTGTGPVDAAYKAVDLIIRVPVKLLEYSMTAVTEGIDAIATTRVLICPGCDETLDSADSKLKFSATGASVDIVESSVKAYVAALNRMLGLMKKIPSLGSSS</sequence>
<evidence type="ECO:0000256" key="6">
    <source>
        <dbReference type="ARBA" id="ARBA00023304"/>
    </source>
</evidence>
<dbReference type="PANTHER" id="PTHR10277:SF9">
    <property type="entry name" value="2-ISOPROPYLMALATE SYNTHASE 1, CHLOROPLASTIC-RELATED"/>
    <property type="match status" value="1"/>
</dbReference>
<dbReference type="OrthoDB" id="2015253at2759"/>
<dbReference type="Gene3D" id="3.20.20.70">
    <property type="entry name" value="Aldolase class I"/>
    <property type="match status" value="1"/>
</dbReference>
<dbReference type="PROSITE" id="PS00816">
    <property type="entry name" value="AIPM_HOMOCIT_SYNTH_2"/>
    <property type="match status" value="1"/>
</dbReference>
<comment type="catalytic activity">
    <reaction evidence="1">
        <text>3-methyl-2-oxobutanoate + acetyl-CoA + H2O = (2S)-2-isopropylmalate + CoA + H(+)</text>
        <dbReference type="Rhea" id="RHEA:21524"/>
        <dbReference type="ChEBI" id="CHEBI:1178"/>
        <dbReference type="ChEBI" id="CHEBI:11851"/>
        <dbReference type="ChEBI" id="CHEBI:15377"/>
        <dbReference type="ChEBI" id="CHEBI:15378"/>
        <dbReference type="ChEBI" id="CHEBI:57287"/>
        <dbReference type="ChEBI" id="CHEBI:57288"/>
        <dbReference type="EC" id="2.3.3.13"/>
    </reaction>
</comment>
<reference evidence="10" key="2">
    <citation type="submission" date="2025-08" db="UniProtKB">
        <authorList>
            <consortium name="RefSeq"/>
        </authorList>
    </citation>
    <scope>IDENTIFICATION</scope>
    <source>
        <tissue evidence="10">Leaf</tissue>
    </source>
</reference>
<keyword evidence="9" id="KW-1185">Reference proteome</keyword>
<dbReference type="InterPro" id="IPR000891">
    <property type="entry name" value="PYR_CT"/>
</dbReference>
<dbReference type="GO" id="GO:0003852">
    <property type="term" value="F:2-isopropylmalate synthase activity"/>
    <property type="evidence" value="ECO:0007669"/>
    <property type="project" value="UniProtKB-EC"/>
</dbReference>
<accession>A0A6P8DNU5</accession>
<dbReference type="GO" id="GO:0009098">
    <property type="term" value="P:L-leucine biosynthetic process"/>
    <property type="evidence" value="ECO:0007669"/>
    <property type="project" value="UniProtKB-KW"/>
</dbReference>
<evidence type="ECO:0000256" key="2">
    <source>
        <dbReference type="ARBA" id="ARBA00004689"/>
    </source>
</evidence>
<comment type="similarity">
    <text evidence="7">Belongs to the alpha-IPM synthase/homocitrate synthase family.</text>
</comment>
<organism evidence="9 10">
    <name type="scientific">Punica granatum</name>
    <name type="common">Pomegranate</name>
    <dbReference type="NCBI Taxonomy" id="22663"/>
    <lineage>
        <taxon>Eukaryota</taxon>
        <taxon>Viridiplantae</taxon>
        <taxon>Streptophyta</taxon>
        <taxon>Embryophyta</taxon>
        <taxon>Tracheophyta</taxon>
        <taxon>Spermatophyta</taxon>
        <taxon>Magnoliopsida</taxon>
        <taxon>eudicotyledons</taxon>
        <taxon>Gunneridae</taxon>
        <taxon>Pentapetalae</taxon>
        <taxon>rosids</taxon>
        <taxon>malvids</taxon>
        <taxon>Myrtales</taxon>
        <taxon>Lythraceae</taxon>
        <taxon>Punica</taxon>
    </lineage>
</organism>
<evidence type="ECO:0000256" key="5">
    <source>
        <dbReference type="ARBA" id="ARBA00022679"/>
    </source>
</evidence>
<dbReference type="GO" id="GO:0009507">
    <property type="term" value="C:chloroplast"/>
    <property type="evidence" value="ECO:0007669"/>
    <property type="project" value="TreeGrafter"/>
</dbReference>
<dbReference type="Gene3D" id="1.10.238.260">
    <property type="match status" value="1"/>
</dbReference>
<dbReference type="FunFam" id="1.10.238.260:FF:000001">
    <property type="entry name" value="2-isopropylmalate synthase"/>
    <property type="match status" value="1"/>
</dbReference>
<dbReference type="CDD" id="cd07940">
    <property type="entry name" value="DRE_TIM_IPMS"/>
    <property type="match status" value="1"/>
</dbReference>
<dbReference type="GO" id="GO:0019761">
    <property type="term" value="P:glucosinolate biosynthetic process"/>
    <property type="evidence" value="ECO:0007669"/>
    <property type="project" value="UniProtKB-ARBA"/>
</dbReference>
<dbReference type="Pfam" id="PF22617">
    <property type="entry name" value="HCS_D2"/>
    <property type="match status" value="1"/>
</dbReference>
<dbReference type="NCBIfam" id="NF002086">
    <property type="entry name" value="PRK00915.1-3"/>
    <property type="match status" value="1"/>
</dbReference>
<evidence type="ECO:0000313" key="9">
    <source>
        <dbReference type="Proteomes" id="UP000515151"/>
    </source>
</evidence>
<dbReference type="SMART" id="SM00917">
    <property type="entry name" value="LeuA_dimer"/>
    <property type="match status" value="1"/>
</dbReference>
<dbReference type="InterPro" id="IPR013785">
    <property type="entry name" value="Aldolase_TIM"/>
</dbReference>
<proteinExistence type="inferred from homology"/>
<dbReference type="Pfam" id="PF00682">
    <property type="entry name" value="HMGL-like"/>
    <property type="match status" value="1"/>
</dbReference>